<dbReference type="Gene3D" id="3.50.50.60">
    <property type="entry name" value="FAD/NAD(P)-binding domain"/>
    <property type="match status" value="1"/>
</dbReference>
<dbReference type="InterPro" id="IPR002938">
    <property type="entry name" value="FAD-bd"/>
</dbReference>
<feature type="region of interest" description="Disordered" evidence="3">
    <location>
        <begin position="250"/>
        <end position="270"/>
    </location>
</feature>
<evidence type="ECO:0000313" key="6">
    <source>
        <dbReference type="Proteomes" id="UP001485043"/>
    </source>
</evidence>
<dbReference type="GO" id="GO:0004497">
    <property type="term" value="F:monooxygenase activity"/>
    <property type="evidence" value="ECO:0007669"/>
    <property type="project" value="UniProtKB-KW"/>
</dbReference>
<dbReference type="PANTHER" id="PTHR13789">
    <property type="entry name" value="MONOOXYGENASE"/>
    <property type="match status" value="1"/>
</dbReference>
<comment type="caution">
    <text evidence="5">The sequence shown here is derived from an EMBL/GenBank/DDBJ whole genome shotgun (WGS) entry which is preliminary data.</text>
</comment>
<protein>
    <recommendedName>
        <fullName evidence="4">FAD-binding domain-containing protein</fullName>
    </recommendedName>
</protein>
<evidence type="ECO:0000256" key="3">
    <source>
        <dbReference type="SAM" id="MobiDB-lite"/>
    </source>
</evidence>
<dbReference type="AlphaFoldDB" id="A0AAW1T144"/>
<reference evidence="5 6" key="1">
    <citation type="journal article" date="2024" name="Nat. Commun.">
        <title>Phylogenomics reveals the evolutionary origins of lichenization in chlorophyte algae.</title>
        <authorList>
            <person name="Puginier C."/>
            <person name="Libourel C."/>
            <person name="Otte J."/>
            <person name="Skaloud P."/>
            <person name="Haon M."/>
            <person name="Grisel S."/>
            <person name="Petersen M."/>
            <person name="Berrin J.G."/>
            <person name="Delaux P.M."/>
            <person name="Dal Grande F."/>
            <person name="Keller J."/>
        </authorList>
    </citation>
    <scope>NUCLEOTIDE SEQUENCE [LARGE SCALE GENOMIC DNA]</scope>
    <source>
        <strain evidence="5 6">SAG 2523</strain>
    </source>
</reference>
<accession>A0AAW1T144</accession>
<feature type="domain" description="FAD-binding" evidence="4">
    <location>
        <begin position="3"/>
        <end position="180"/>
    </location>
</feature>
<dbReference type="PANTHER" id="PTHR13789:SF309">
    <property type="entry name" value="PUTATIVE (AFU_ORTHOLOGUE AFUA_6G14510)-RELATED"/>
    <property type="match status" value="1"/>
</dbReference>
<proteinExistence type="predicted"/>
<name>A0AAW1T144_9CHLO</name>
<keyword evidence="2" id="KW-0503">Monooxygenase</keyword>
<evidence type="ECO:0000256" key="2">
    <source>
        <dbReference type="ARBA" id="ARBA00023033"/>
    </source>
</evidence>
<evidence type="ECO:0000256" key="1">
    <source>
        <dbReference type="ARBA" id="ARBA00023002"/>
    </source>
</evidence>
<dbReference type="Proteomes" id="UP001485043">
    <property type="component" value="Unassembled WGS sequence"/>
</dbReference>
<dbReference type="SUPFAM" id="SSF51905">
    <property type="entry name" value="FAD/NAD(P)-binding domain"/>
    <property type="match status" value="1"/>
</dbReference>
<dbReference type="InterPro" id="IPR036188">
    <property type="entry name" value="FAD/NAD-bd_sf"/>
</dbReference>
<organism evidence="5 6">
    <name type="scientific">Apatococcus fuscideae</name>
    <dbReference type="NCBI Taxonomy" id="2026836"/>
    <lineage>
        <taxon>Eukaryota</taxon>
        <taxon>Viridiplantae</taxon>
        <taxon>Chlorophyta</taxon>
        <taxon>core chlorophytes</taxon>
        <taxon>Trebouxiophyceae</taxon>
        <taxon>Chlorellales</taxon>
        <taxon>Chlorellaceae</taxon>
        <taxon>Apatococcus</taxon>
    </lineage>
</organism>
<gene>
    <name evidence="5" type="ORF">WJX84_008637</name>
</gene>
<dbReference type="Pfam" id="PF01494">
    <property type="entry name" value="FAD_binding_3"/>
    <property type="match status" value="2"/>
</dbReference>
<evidence type="ECO:0000259" key="4">
    <source>
        <dbReference type="Pfam" id="PF01494"/>
    </source>
</evidence>
<keyword evidence="6" id="KW-1185">Reference proteome</keyword>
<dbReference type="PRINTS" id="PR00420">
    <property type="entry name" value="RNGMNOXGNASE"/>
</dbReference>
<dbReference type="InterPro" id="IPR050493">
    <property type="entry name" value="FAD-dep_Monooxygenase_BioMet"/>
</dbReference>
<dbReference type="EMBL" id="JALJOV010000578">
    <property type="protein sequence ID" value="KAK9862638.1"/>
    <property type="molecule type" value="Genomic_DNA"/>
</dbReference>
<keyword evidence="1" id="KW-0560">Oxidoreductase</keyword>
<dbReference type="GO" id="GO:0071949">
    <property type="term" value="F:FAD binding"/>
    <property type="evidence" value="ECO:0007669"/>
    <property type="project" value="InterPro"/>
</dbReference>
<evidence type="ECO:0000313" key="5">
    <source>
        <dbReference type="EMBL" id="KAK9862638.1"/>
    </source>
</evidence>
<sequence length="462" mass="50696">MSVDIAVVGGGPSGLFAALGLIRAFEGLTVKVYERAQSYRECGAGITLDVNGMKALRAVDEELYAKFQSTVVTDVSQMQSFDQHGEPIGDRSTVSMKTIIDNIKQKTGVGMGMIGWFDIQQMIFDALPEGTVEFGHAFTDLAEEADGLSLTFENKPPVKAKYMVGADGYFSPVREILHHDGPPEFTDTVMWRARFPWKPDSGLPKGPDFVHSFSGGRLQGLVYGLPGDVVCWILSAPVDLCEAQGVEYDQAQHSRSKQRRQISSYQNADEGQGLSAHTRCLKVAEIAAPQMQELVKLTDPGAIIEHGLFVRQAGELDKYAETGWGKGRITLIGDAAHPMRPTGQGMNTALEDGAVLAWHLQHGGLCEEAMRAFERERIPRVKSMAEQEYARGATAYKEDARAALDRVKTLPMSEQDFSDFNLSFHPSTLMDSWPTVIELTFWRGFVVVAPTLFDPPLAFAAA</sequence>
<feature type="domain" description="FAD-binding" evidence="4">
    <location>
        <begin position="316"/>
        <end position="385"/>
    </location>
</feature>